<dbReference type="Pfam" id="PF01738">
    <property type="entry name" value="DLH"/>
    <property type="match status" value="1"/>
</dbReference>
<dbReference type="GO" id="GO:0016787">
    <property type="term" value="F:hydrolase activity"/>
    <property type="evidence" value="ECO:0007669"/>
    <property type="project" value="InterPro"/>
</dbReference>
<accession>A0A5K7XIS6</accession>
<name>A0A5K7XIS6_9BACT</name>
<dbReference type="PANTHER" id="PTHR46623:SF6">
    <property type="entry name" value="ALPHA_BETA-HYDROLASES SUPERFAMILY PROTEIN"/>
    <property type="match status" value="1"/>
</dbReference>
<sequence>MLIVRRRWLLGVLACAAFAWAPLVGAQEWAKAAIEASPRHMEYVTVTHGDRNVECFVAYPEVAEKAHAVVLIHDISGMSDWMRSMADQVAEAGYIAIVPDLLSEMAPGGGGTETFASIDDARRAIPKLPPAQIEADLNAAADYVSKLPAAKGTVSVAGFCWGGGQSLRYATQNPKLSGAMVFYGYEPIDAAGVACVAAPVYGYYAENDARINMSIPDVEKLMAEAKKTFEPLKYKGAGHGFMRHGQDPAGTPENKAAREAAWKRWKDLLKTY</sequence>
<keyword evidence="1" id="KW-0732">Signal</keyword>
<evidence type="ECO:0000259" key="2">
    <source>
        <dbReference type="Pfam" id="PF01738"/>
    </source>
</evidence>
<feature type="domain" description="Dienelactone hydrolase" evidence="2">
    <location>
        <begin position="54"/>
        <end position="272"/>
    </location>
</feature>
<gene>
    <name evidence="3" type="ORF">PLANPX_2411</name>
</gene>
<dbReference type="InterPro" id="IPR029058">
    <property type="entry name" value="AB_hydrolase_fold"/>
</dbReference>
<feature type="signal peptide" evidence="1">
    <location>
        <begin position="1"/>
        <end position="26"/>
    </location>
</feature>
<dbReference type="InterPro" id="IPR002925">
    <property type="entry name" value="Dienelactn_hydro"/>
</dbReference>
<feature type="chain" id="PRO_5024831647" description="Dienelactone hydrolase domain-containing protein" evidence="1">
    <location>
        <begin position="27"/>
        <end position="272"/>
    </location>
</feature>
<reference evidence="4" key="1">
    <citation type="submission" date="2019-10" db="EMBL/GenBank/DDBJ databases">
        <title>Lacipirellula parvula gen. nov., sp. nov., representing a lineage of planctomycetes widespread in freshwater anoxic habitats, and description of the family Lacipirellulaceae.</title>
        <authorList>
            <person name="Dedysh S.N."/>
            <person name="Kulichevskaya I.S."/>
            <person name="Beletsky A.V."/>
            <person name="Rakitin A.L."/>
            <person name="Mardanov A.V."/>
            <person name="Ivanova A.A."/>
            <person name="Saltykova V.X."/>
            <person name="Rijpstra W.I.C."/>
            <person name="Sinninghe Damste J.S."/>
            <person name="Ravin N.V."/>
        </authorList>
    </citation>
    <scope>NUCLEOTIDE SEQUENCE [LARGE SCALE GENOMIC DNA]</scope>
    <source>
        <strain evidence="4">PX69</strain>
    </source>
</reference>
<evidence type="ECO:0000313" key="3">
    <source>
        <dbReference type="EMBL" id="BBO32799.1"/>
    </source>
</evidence>
<dbReference type="RefSeq" id="WP_152098703.1">
    <property type="nucleotide sequence ID" value="NZ_AP021861.1"/>
</dbReference>
<dbReference type="AlphaFoldDB" id="A0A5K7XIS6"/>
<dbReference type="InterPro" id="IPR051049">
    <property type="entry name" value="Dienelactone_hydrolase-like"/>
</dbReference>
<organism evidence="3 4">
    <name type="scientific">Lacipirellula parvula</name>
    <dbReference type="NCBI Taxonomy" id="2650471"/>
    <lineage>
        <taxon>Bacteria</taxon>
        <taxon>Pseudomonadati</taxon>
        <taxon>Planctomycetota</taxon>
        <taxon>Planctomycetia</taxon>
        <taxon>Pirellulales</taxon>
        <taxon>Lacipirellulaceae</taxon>
        <taxon>Lacipirellula</taxon>
    </lineage>
</organism>
<dbReference type="Gene3D" id="3.40.50.1820">
    <property type="entry name" value="alpha/beta hydrolase"/>
    <property type="match status" value="1"/>
</dbReference>
<dbReference type="PANTHER" id="PTHR46623">
    <property type="entry name" value="CARBOXYMETHYLENEBUTENOLIDASE-RELATED"/>
    <property type="match status" value="1"/>
</dbReference>
<dbReference type="KEGG" id="lpav:PLANPX_2411"/>
<protein>
    <recommendedName>
        <fullName evidence="2">Dienelactone hydrolase domain-containing protein</fullName>
    </recommendedName>
</protein>
<evidence type="ECO:0000313" key="4">
    <source>
        <dbReference type="Proteomes" id="UP000326837"/>
    </source>
</evidence>
<dbReference type="EMBL" id="AP021861">
    <property type="protein sequence ID" value="BBO32799.1"/>
    <property type="molecule type" value="Genomic_DNA"/>
</dbReference>
<dbReference type="SUPFAM" id="SSF53474">
    <property type="entry name" value="alpha/beta-Hydrolases"/>
    <property type="match status" value="1"/>
</dbReference>
<keyword evidence="4" id="KW-1185">Reference proteome</keyword>
<evidence type="ECO:0000256" key="1">
    <source>
        <dbReference type="SAM" id="SignalP"/>
    </source>
</evidence>
<dbReference type="Proteomes" id="UP000326837">
    <property type="component" value="Chromosome"/>
</dbReference>
<proteinExistence type="predicted"/>